<organism evidence="4 5">
    <name type="scientific">Symbiodinium microadriaticum</name>
    <name type="common">Dinoflagellate</name>
    <name type="synonym">Zooxanthella microadriatica</name>
    <dbReference type="NCBI Taxonomy" id="2951"/>
    <lineage>
        <taxon>Eukaryota</taxon>
        <taxon>Sar</taxon>
        <taxon>Alveolata</taxon>
        <taxon>Dinophyceae</taxon>
        <taxon>Suessiales</taxon>
        <taxon>Symbiodiniaceae</taxon>
        <taxon>Symbiodinium</taxon>
    </lineage>
</organism>
<evidence type="ECO:0000256" key="1">
    <source>
        <dbReference type="ARBA" id="ARBA00022737"/>
    </source>
</evidence>
<feature type="repeat" description="PPR" evidence="2">
    <location>
        <begin position="265"/>
        <end position="299"/>
    </location>
</feature>
<dbReference type="PROSITE" id="PS51375">
    <property type="entry name" value="PPR"/>
    <property type="match status" value="2"/>
</dbReference>
<dbReference type="SUPFAM" id="SSF160443">
    <property type="entry name" value="SMR domain-like"/>
    <property type="match status" value="1"/>
</dbReference>
<protein>
    <submittedName>
        <fullName evidence="4">Pentatricopeptide repeat-containing protein, chloroplastic</fullName>
    </submittedName>
</protein>
<dbReference type="Pfam" id="PF01535">
    <property type="entry name" value="PPR"/>
    <property type="match status" value="1"/>
</dbReference>
<name>A0A1Q9CX40_SYMMI</name>
<reference evidence="4 5" key="1">
    <citation type="submission" date="2016-02" db="EMBL/GenBank/DDBJ databases">
        <title>Genome analysis of coral dinoflagellate symbionts highlights evolutionary adaptations to a symbiotic lifestyle.</title>
        <authorList>
            <person name="Aranda M."/>
            <person name="Li Y."/>
            <person name="Liew Y.J."/>
            <person name="Baumgarten S."/>
            <person name="Simakov O."/>
            <person name="Wilson M."/>
            <person name="Piel J."/>
            <person name="Ashoor H."/>
            <person name="Bougouffa S."/>
            <person name="Bajic V.B."/>
            <person name="Ryu T."/>
            <person name="Ravasi T."/>
            <person name="Bayer T."/>
            <person name="Micklem G."/>
            <person name="Kim H."/>
            <person name="Bhak J."/>
            <person name="Lajeunesse T.C."/>
            <person name="Voolstra C.R."/>
        </authorList>
    </citation>
    <scope>NUCLEOTIDE SEQUENCE [LARGE SCALE GENOMIC DNA]</scope>
    <source>
        <strain evidence="4 5">CCMP2467</strain>
    </source>
</reference>
<keyword evidence="1" id="KW-0677">Repeat</keyword>
<dbReference type="SMART" id="SM00463">
    <property type="entry name" value="SMR"/>
    <property type="match status" value="1"/>
</dbReference>
<evidence type="ECO:0000313" key="4">
    <source>
        <dbReference type="EMBL" id="OLP87477.1"/>
    </source>
</evidence>
<evidence type="ECO:0000313" key="5">
    <source>
        <dbReference type="Proteomes" id="UP000186817"/>
    </source>
</evidence>
<evidence type="ECO:0000259" key="3">
    <source>
        <dbReference type="PROSITE" id="PS50828"/>
    </source>
</evidence>
<proteinExistence type="predicted"/>
<dbReference type="AlphaFoldDB" id="A0A1Q9CX40"/>
<dbReference type="Gene3D" id="3.30.1370.110">
    <property type="match status" value="1"/>
</dbReference>
<feature type="repeat" description="PPR" evidence="2">
    <location>
        <begin position="131"/>
        <end position="165"/>
    </location>
</feature>
<keyword evidence="5" id="KW-1185">Reference proteome</keyword>
<dbReference type="OMA" id="NFICTVE"/>
<dbReference type="PANTHER" id="PTHR47936">
    <property type="entry name" value="PPR_LONG DOMAIN-CONTAINING PROTEIN"/>
    <property type="match status" value="1"/>
</dbReference>
<feature type="domain" description="Smr" evidence="3">
    <location>
        <begin position="423"/>
        <end position="501"/>
    </location>
</feature>
<gene>
    <name evidence="4" type="ORF">AK812_SmicGene31292</name>
</gene>
<dbReference type="Gene3D" id="1.25.40.10">
    <property type="entry name" value="Tetratricopeptide repeat domain"/>
    <property type="match status" value="3"/>
</dbReference>
<accession>A0A1Q9CX40</accession>
<evidence type="ECO:0000256" key="2">
    <source>
        <dbReference type="PROSITE-ProRule" id="PRU00708"/>
    </source>
</evidence>
<dbReference type="Proteomes" id="UP000186817">
    <property type="component" value="Unassembled WGS sequence"/>
</dbReference>
<dbReference type="InterPro" id="IPR011990">
    <property type="entry name" value="TPR-like_helical_dom_sf"/>
</dbReference>
<dbReference type="OrthoDB" id="430529at2759"/>
<dbReference type="PANTHER" id="PTHR47936:SF1">
    <property type="entry name" value="PENTATRICOPEPTIDE REPEAT-CONTAINING PROTEIN GUN1, CHLOROPLASTIC"/>
    <property type="match status" value="1"/>
</dbReference>
<dbReference type="Pfam" id="PF13812">
    <property type="entry name" value="PPR_3"/>
    <property type="match status" value="1"/>
</dbReference>
<dbReference type="EMBL" id="LSRX01000858">
    <property type="protein sequence ID" value="OLP87477.1"/>
    <property type="molecule type" value="Genomic_DNA"/>
</dbReference>
<sequence length="520" mass="57242">MWSSSKAQSQLAGAAHGHWAHLLQNLHGHPCHQTYTAGMEAFRKSLHWEWCIWLLADMHIRGVRVPSAYGSAAAACSRRAQWQAVLALMDTMQGPNLKVVSAAISACGGAQQWQAAVYLIHSMEIQLLVPDTIAWNAAITACKKGSQWQGAVALLPMMEAQQLRPTLVTFAALVEACGHGLFWDRALALLEESSRNMQPDIVLLNAAAAAVARGAQWQAALAIYADTHRYFKPDIIMVNTILAALAQTWRWEESLSMLHSTRQPDSISYNTTMSACFRGSRWQCVFELYARMLQKKLKVLDGTFNTLCRVFEKNSSWQSCLQILEDASLAGAPLSQLTLSLVVSACQKSTKWQQVLQLLQTMEASGMVLDDVFQAAGMTSHVHMGDLATALAWYRERPLRGLRLGGRKAGAGWLEPGRRWGHLDLHGLQPEEARLAVCCALLDATMVKPGMLPSWGLVLVTGRGSHSEGESVLRPAVLQLLKELGLAARVDPYNKGRVTLPARELLNFICTVEKRRSAAC</sequence>
<dbReference type="InterPro" id="IPR002625">
    <property type="entry name" value="Smr_dom"/>
</dbReference>
<comment type="caution">
    <text evidence="4">The sequence shown here is derived from an EMBL/GenBank/DDBJ whole genome shotgun (WGS) entry which is preliminary data.</text>
</comment>
<dbReference type="PROSITE" id="PS50828">
    <property type="entry name" value="SMR"/>
    <property type="match status" value="1"/>
</dbReference>
<dbReference type="InterPro" id="IPR002885">
    <property type="entry name" value="PPR_rpt"/>
</dbReference>
<dbReference type="InterPro" id="IPR036063">
    <property type="entry name" value="Smr_dom_sf"/>
</dbReference>